<keyword evidence="2" id="KW-1185">Reference proteome</keyword>
<sequence>MNRCDESSRPETVTCLSAENHDFDIKDYMLHFLGCLEIWEKEAFFTNDNPLWREEIKHQKTLGNSAKKAEDIVNAKQQSWKSNCESELRRIDFLRKTLARDEDDKHLVEQLEKSLASWRSSTSYKGNIKAVRDWRERQGKNKSRSADVEINIKDIGIYEPEKHVNIPIIQFKNGAGINFDTTDGRVWNTFPNQKTTLGKLLNDDGSLLRKDNCSSHLRYFHIPSNNMIWAERAIGRYFDDERPDYHATYRELIQKKKTSTYMILREPYWRGQLHRDQEQSPPHARHLRPLCTIISSDPKKIDHFPTNMVLFMPYLHWETSRKREQFAMEIESIMDSAKSFASEYEQVRRKERQKNREVLHQDPPKDIKKSARLSIREIFRKGPDFRRNKIPQADDTPRFVPASSGQLRSKIMTMTRLLQELRLFKTKLQIDSRRRVEVRNPLGQFLLDAARLYEGMSNYHDKKLLRKYLYADPPLHPRRTLDQSRYWALNSTRIRDRDQVIYRSTTPDNFHTYDCISDRYDIWEWTKHKELGIEGPCNVCKANIRKLSRVIMVDQLWMWILDANTIITCFPKRYGAREQDSSSIHKAIKTRLQDDSRTAIRTVFDLALIIIEECSNSCFDQTKSADLQPQVLDSFSVAISTIMYEQTAAFERLWRWTYEASDIIKFKENPDRLNLHVWLLDIKPEGQLSREIKDIIDELDIIIQTAKTHRSILTTFITNAETILDPLGLFGNSQKRRMAGEARFGKPTNLLDEIPKSGDDKQKSKDDYTWFKLNADERLGVIQARIDELEELRVSAVDTAENVKSLLELKQQQASVVQAWQGVEQSKESFRQGRSIMMFTIVTIIFLPLSFISSIFGMNNIEMSGGTWPIKDEFLYMFPISAGVIFLSLFLAFGGFIWRYLGTLFVVKSGLYNLWLDITIPTQKVLNTSEYSERLRNNAKSARFQKMRREQALKEKTKAGRERIKAERERRDRGQV</sequence>
<comment type="caution">
    <text evidence="1">The sequence shown here is derived from an EMBL/GenBank/DDBJ whole genome shotgun (WGS) entry which is preliminary data.</text>
</comment>
<protein>
    <submittedName>
        <fullName evidence="1">Uncharacterized protein</fullName>
    </submittedName>
</protein>
<proteinExistence type="predicted"/>
<name>A0ACB9YKN7_9PEZI</name>
<gene>
    <name evidence="1" type="ORF">F4820DRAFT_130850</name>
</gene>
<reference evidence="1 2" key="1">
    <citation type="journal article" date="2022" name="New Phytol.">
        <title>Ecological generalism drives hyperdiversity of secondary metabolite gene clusters in xylarialean endophytes.</title>
        <authorList>
            <person name="Franco M.E.E."/>
            <person name="Wisecaver J.H."/>
            <person name="Arnold A.E."/>
            <person name="Ju Y.M."/>
            <person name="Slot J.C."/>
            <person name="Ahrendt S."/>
            <person name="Moore L.P."/>
            <person name="Eastman K.E."/>
            <person name="Scott K."/>
            <person name="Konkel Z."/>
            <person name="Mondo S.J."/>
            <person name="Kuo A."/>
            <person name="Hayes R.D."/>
            <person name="Haridas S."/>
            <person name="Andreopoulos B."/>
            <person name="Riley R."/>
            <person name="LaButti K."/>
            <person name="Pangilinan J."/>
            <person name="Lipzen A."/>
            <person name="Amirebrahimi M."/>
            <person name="Yan J."/>
            <person name="Adam C."/>
            <person name="Keymanesh K."/>
            <person name="Ng V."/>
            <person name="Louie K."/>
            <person name="Northen T."/>
            <person name="Drula E."/>
            <person name="Henrissat B."/>
            <person name="Hsieh H.M."/>
            <person name="Youens-Clark K."/>
            <person name="Lutzoni F."/>
            <person name="Miadlikowska J."/>
            <person name="Eastwood D.C."/>
            <person name="Hamelin R.C."/>
            <person name="Grigoriev I.V."/>
            <person name="U'Ren J.M."/>
        </authorList>
    </citation>
    <scope>NUCLEOTIDE SEQUENCE [LARGE SCALE GENOMIC DNA]</scope>
    <source>
        <strain evidence="1 2">CBS 119005</strain>
    </source>
</reference>
<organism evidence="1 2">
    <name type="scientific">Hypoxylon rubiginosum</name>
    <dbReference type="NCBI Taxonomy" id="110542"/>
    <lineage>
        <taxon>Eukaryota</taxon>
        <taxon>Fungi</taxon>
        <taxon>Dikarya</taxon>
        <taxon>Ascomycota</taxon>
        <taxon>Pezizomycotina</taxon>
        <taxon>Sordariomycetes</taxon>
        <taxon>Xylariomycetidae</taxon>
        <taxon>Xylariales</taxon>
        <taxon>Hypoxylaceae</taxon>
        <taxon>Hypoxylon</taxon>
    </lineage>
</organism>
<accession>A0ACB9YKN7</accession>
<dbReference type="Proteomes" id="UP001497700">
    <property type="component" value="Unassembled WGS sequence"/>
</dbReference>
<evidence type="ECO:0000313" key="2">
    <source>
        <dbReference type="Proteomes" id="UP001497700"/>
    </source>
</evidence>
<evidence type="ECO:0000313" key="1">
    <source>
        <dbReference type="EMBL" id="KAI4859957.1"/>
    </source>
</evidence>
<dbReference type="EMBL" id="MU393605">
    <property type="protein sequence ID" value="KAI4859957.1"/>
    <property type="molecule type" value="Genomic_DNA"/>
</dbReference>